<name>J5TM96_TRIAS</name>
<dbReference type="EMBL" id="ALBS01000050">
    <property type="protein sequence ID" value="EJT51591.1"/>
    <property type="molecule type" value="Genomic_DNA"/>
</dbReference>
<evidence type="ECO:0000313" key="1">
    <source>
        <dbReference type="EMBL" id="EJT51591.1"/>
    </source>
</evidence>
<accession>J5TM96</accession>
<dbReference type="HOGENOM" id="CLU_746369_0_0_1"/>
<sequence length="355" mass="38799">MGGNAFGTPAVPLIPWAYDRLLAHITQALSGLELAVPPPLPKEEHGDVDVLVSSSLADFEGDSKGKPAASYTDIAQLESLGDVDSVCSELCRRMGGTMWTRFGRVVSVAVPLSIALPSVPPPDPDEFHQVDLILVPPRSLAWAQMEMTYGQAPQLLKHLCRTAAGGRMSVQATHLGFLCQGPQKRRLEIELTTSPAQLCAWLGLKPYDPHTFHNTSVTSPTTDGVGTGTAAEIARMEPLFAWLGSAPPASLAGRAYARLVEQWEHGGLVRRTGMVPPLSNRQKKMKYDDDVAETFCRWLAEHRRGGTGEDLPSREEENVDEDLQVCRARCPELGDEAIRTLLFFDKMETYLATRA</sequence>
<organism evidence="1 2">
    <name type="scientific">Trichosporon asahii var. asahii (strain ATCC 90039 / CBS 2479 / JCM 2466 / KCTC 7840 / NBRC 103889/ NCYC 2677 / UAMH 7654)</name>
    <name type="common">Yeast</name>
    <dbReference type="NCBI Taxonomy" id="1186058"/>
    <lineage>
        <taxon>Eukaryota</taxon>
        <taxon>Fungi</taxon>
        <taxon>Dikarya</taxon>
        <taxon>Basidiomycota</taxon>
        <taxon>Agaricomycotina</taxon>
        <taxon>Tremellomycetes</taxon>
        <taxon>Trichosporonales</taxon>
        <taxon>Trichosporonaceae</taxon>
        <taxon>Trichosporon</taxon>
    </lineage>
</organism>
<evidence type="ECO:0000313" key="2">
    <source>
        <dbReference type="Proteomes" id="UP000002748"/>
    </source>
</evidence>
<dbReference type="KEGG" id="tasa:A1Q1_07179"/>
<comment type="caution">
    <text evidence="1">The sequence shown here is derived from an EMBL/GenBank/DDBJ whole genome shotgun (WGS) entry which is preliminary data.</text>
</comment>
<protein>
    <submittedName>
        <fullName evidence="1">Uncharacterized protein</fullName>
    </submittedName>
</protein>
<dbReference type="Proteomes" id="UP000002748">
    <property type="component" value="Unassembled WGS sequence"/>
</dbReference>
<dbReference type="VEuPathDB" id="FungiDB:A1Q1_07179"/>
<proteinExistence type="predicted"/>
<dbReference type="AlphaFoldDB" id="J5TM96"/>
<dbReference type="GeneID" id="25990691"/>
<dbReference type="RefSeq" id="XP_014182890.1">
    <property type="nucleotide sequence ID" value="XM_014327415.1"/>
</dbReference>
<dbReference type="OrthoDB" id="2563841at2759"/>
<gene>
    <name evidence="1" type="ORF">A1Q1_07179</name>
</gene>
<reference evidence="1 2" key="1">
    <citation type="journal article" date="2012" name="Eukaryot. Cell">
        <title>Draft genome sequence of CBS 2479, the standard type strain of Trichosporon asahii.</title>
        <authorList>
            <person name="Yang R.Y."/>
            <person name="Li H.T."/>
            <person name="Zhu H."/>
            <person name="Zhou G.P."/>
            <person name="Wang M."/>
            <person name="Wang L."/>
        </authorList>
    </citation>
    <scope>NUCLEOTIDE SEQUENCE [LARGE SCALE GENOMIC DNA]</scope>
    <source>
        <strain evidence="2">ATCC 90039 / CBS 2479 / JCM 2466 / KCTC 7840 / NCYC 2677 / UAMH 7654</strain>
    </source>
</reference>